<comment type="similarity">
    <text evidence="3 8">Belongs to the inositol monophosphatase superfamily.</text>
</comment>
<keyword evidence="5 8" id="KW-0378">Hydrolase</keyword>
<keyword evidence="6" id="KW-0804">Transcription</keyword>
<evidence type="ECO:0000256" key="5">
    <source>
        <dbReference type="ARBA" id="ARBA00022801"/>
    </source>
</evidence>
<dbReference type="Proteomes" id="UP000621898">
    <property type="component" value="Unassembled WGS sequence"/>
</dbReference>
<dbReference type="PANTHER" id="PTHR20854:SF4">
    <property type="entry name" value="INOSITOL-1-MONOPHOSPHATASE-RELATED"/>
    <property type="match status" value="1"/>
</dbReference>
<keyword evidence="6" id="KW-0889">Transcription antitermination</keyword>
<dbReference type="EMBL" id="BMXT01000004">
    <property type="protein sequence ID" value="GGY33635.1"/>
    <property type="molecule type" value="Genomic_DNA"/>
</dbReference>
<evidence type="ECO:0000256" key="7">
    <source>
        <dbReference type="ARBA" id="ARBA00022842"/>
    </source>
</evidence>
<comment type="caution">
    <text evidence="10">The sequence shown here is derived from an EMBL/GenBank/DDBJ whole genome shotgun (WGS) entry which is preliminary data.</text>
</comment>
<evidence type="ECO:0000256" key="9">
    <source>
        <dbReference type="SAM" id="MobiDB-lite"/>
    </source>
</evidence>
<dbReference type="InterPro" id="IPR022337">
    <property type="entry name" value="Inositol_monophosphatase_SuhB"/>
</dbReference>
<keyword evidence="11" id="KW-1185">Reference proteome</keyword>
<dbReference type="PRINTS" id="PR00377">
    <property type="entry name" value="IMPHPHTASES"/>
</dbReference>
<comment type="catalytic activity">
    <reaction evidence="1 8">
        <text>a myo-inositol phosphate + H2O = myo-inositol + phosphate</text>
        <dbReference type="Rhea" id="RHEA:24056"/>
        <dbReference type="ChEBI" id="CHEBI:15377"/>
        <dbReference type="ChEBI" id="CHEBI:17268"/>
        <dbReference type="ChEBI" id="CHEBI:43474"/>
        <dbReference type="ChEBI" id="CHEBI:84139"/>
        <dbReference type="EC" id="3.1.3.25"/>
    </reaction>
</comment>
<reference evidence="11" key="1">
    <citation type="journal article" date="2019" name="Int. J. Syst. Evol. Microbiol.">
        <title>The Global Catalogue of Microorganisms (GCM) 10K type strain sequencing project: providing services to taxonomists for standard genome sequencing and annotation.</title>
        <authorList>
            <consortium name="The Broad Institute Genomics Platform"/>
            <consortium name="The Broad Institute Genome Sequencing Center for Infectious Disease"/>
            <person name="Wu L."/>
            <person name="Ma J."/>
        </authorList>
    </citation>
    <scope>NUCLEOTIDE SEQUENCE [LARGE SCALE GENOMIC DNA]</scope>
    <source>
        <strain evidence="11">KCTC 22232</strain>
    </source>
</reference>
<keyword evidence="4 8" id="KW-0479">Metal-binding</keyword>
<evidence type="ECO:0000256" key="8">
    <source>
        <dbReference type="RuleBase" id="RU364068"/>
    </source>
</evidence>
<evidence type="ECO:0000256" key="3">
    <source>
        <dbReference type="ARBA" id="ARBA00009759"/>
    </source>
</evidence>
<dbReference type="InterPro" id="IPR000760">
    <property type="entry name" value="Inositol_monophosphatase-like"/>
</dbReference>
<comment type="cofactor">
    <cofactor evidence="2 8">
        <name>Mg(2+)</name>
        <dbReference type="ChEBI" id="CHEBI:18420"/>
    </cofactor>
</comment>
<evidence type="ECO:0000256" key="6">
    <source>
        <dbReference type="ARBA" id="ARBA00022814"/>
    </source>
</evidence>
<dbReference type="Gene3D" id="3.40.190.80">
    <property type="match status" value="1"/>
</dbReference>
<name>A0ABQ3A3S2_9GAMM</name>
<keyword evidence="6" id="KW-0805">Transcription regulation</keyword>
<sequence>MDTGQLRPGPAPALLESPTANPLSSKVETMARPHVTIAARAARSAGNVILRYMNRIDGLNIVEKQQLDFVSEVDKLAEAEIIKELRRAYPDHAILAEESGATGKGPLTWVIDPLDGTHNYLRGIPHFSVSIALLEKGVPIHAVVFDPLRDELYTASKGDGAYLNDRRMRVSKRENLGGAMIATGFPFRQREHLVPQLDMTRAILGQAEDIRRSGSAALDLAYVAAGRYDGYFEIGLKPWDMAAGVLLVHEAGGRYCDFAGRDGIPESGNIIAGNLNVAKAMVDAIGQQATPVLLKA</sequence>
<evidence type="ECO:0000256" key="1">
    <source>
        <dbReference type="ARBA" id="ARBA00001033"/>
    </source>
</evidence>
<dbReference type="InterPro" id="IPR020583">
    <property type="entry name" value="Inositol_monoP_metal-BS"/>
</dbReference>
<keyword evidence="7 8" id="KW-0460">Magnesium</keyword>
<evidence type="ECO:0000313" key="11">
    <source>
        <dbReference type="Proteomes" id="UP000621898"/>
    </source>
</evidence>
<evidence type="ECO:0000256" key="2">
    <source>
        <dbReference type="ARBA" id="ARBA00001946"/>
    </source>
</evidence>
<dbReference type="CDD" id="cd01639">
    <property type="entry name" value="IMPase"/>
    <property type="match status" value="1"/>
</dbReference>
<feature type="region of interest" description="Disordered" evidence="9">
    <location>
        <begin position="1"/>
        <end position="26"/>
    </location>
</feature>
<protein>
    <recommendedName>
        <fullName evidence="8">Inositol-1-monophosphatase</fullName>
        <ecNumber evidence="8">3.1.3.25</ecNumber>
    </recommendedName>
</protein>
<dbReference type="EC" id="3.1.3.25" evidence="8"/>
<dbReference type="PROSITE" id="PS00629">
    <property type="entry name" value="IMP_1"/>
    <property type="match status" value="1"/>
</dbReference>
<accession>A0ABQ3A3S2</accession>
<gene>
    <name evidence="10" type="primary">suhB</name>
    <name evidence="10" type="ORF">GCM10008098_28720</name>
</gene>
<organism evidence="10 11">
    <name type="scientific">Rhodanobacter panaciterrae</name>
    <dbReference type="NCBI Taxonomy" id="490572"/>
    <lineage>
        <taxon>Bacteria</taxon>
        <taxon>Pseudomonadati</taxon>
        <taxon>Pseudomonadota</taxon>
        <taxon>Gammaproteobacteria</taxon>
        <taxon>Lysobacterales</taxon>
        <taxon>Rhodanobacteraceae</taxon>
        <taxon>Rhodanobacter</taxon>
    </lineage>
</organism>
<proteinExistence type="inferred from homology"/>
<dbReference type="Pfam" id="PF00459">
    <property type="entry name" value="Inositol_P"/>
    <property type="match status" value="1"/>
</dbReference>
<evidence type="ECO:0000256" key="4">
    <source>
        <dbReference type="ARBA" id="ARBA00022723"/>
    </source>
</evidence>
<dbReference type="InterPro" id="IPR020550">
    <property type="entry name" value="Inositol_monophosphatase_CS"/>
</dbReference>
<evidence type="ECO:0000313" key="10">
    <source>
        <dbReference type="EMBL" id="GGY33635.1"/>
    </source>
</evidence>
<dbReference type="SUPFAM" id="SSF56655">
    <property type="entry name" value="Carbohydrate phosphatase"/>
    <property type="match status" value="1"/>
</dbReference>
<dbReference type="PANTHER" id="PTHR20854">
    <property type="entry name" value="INOSITOL MONOPHOSPHATASE"/>
    <property type="match status" value="1"/>
</dbReference>
<dbReference type="PROSITE" id="PS00630">
    <property type="entry name" value="IMP_2"/>
    <property type="match status" value="1"/>
</dbReference>
<dbReference type="InterPro" id="IPR033942">
    <property type="entry name" value="IMPase"/>
</dbReference>
<dbReference type="Gene3D" id="3.30.540.10">
    <property type="entry name" value="Fructose-1,6-Bisphosphatase, subunit A, domain 1"/>
    <property type="match status" value="1"/>
</dbReference>
<dbReference type="PRINTS" id="PR01959">
    <property type="entry name" value="SBIMPHPHTASE"/>
</dbReference>